<dbReference type="InterPro" id="IPR015813">
    <property type="entry name" value="Pyrv/PenolPyrv_kinase-like_dom"/>
</dbReference>
<dbReference type="EC" id="2.7.1.40" evidence="4"/>
<dbReference type="InterPro" id="IPR001697">
    <property type="entry name" value="Pyr_Knase"/>
</dbReference>
<accession>A0A327YJC9</accession>
<dbReference type="InterPro" id="IPR015806">
    <property type="entry name" value="Pyrv_Knase_insert_dom_sf"/>
</dbReference>
<dbReference type="Gene3D" id="3.20.20.60">
    <property type="entry name" value="Phosphoenolpyruvate-binding domains"/>
    <property type="match status" value="1"/>
</dbReference>
<proteinExistence type="inferred from homology"/>
<evidence type="ECO:0000256" key="3">
    <source>
        <dbReference type="ARBA" id="ARBA00008663"/>
    </source>
</evidence>
<dbReference type="GO" id="GO:0004743">
    <property type="term" value="F:pyruvate kinase activity"/>
    <property type="evidence" value="ECO:0007669"/>
    <property type="project" value="UniProtKB-EC"/>
</dbReference>
<evidence type="ECO:0000256" key="5">
    <source>
        <dbReference type="ARBA" id="ARBA00018587"/>
    </source>
</evidence>
<reference evidence="15 16" key="1">
    <citation type="submission" date="2018-06" db="EMBL/GenBank/DDBJ databases">
        <title>Genomic Encyclopedia of Type Strains, Phase III (KMG-III): the genomes of soil and plant-associated and newly described type strains.</title>
        <authorList>
            <person name="Whitman W."/>
        </authorList>
    </citation>
    <scope>NUCLEOTIDE SEQUENCE [LARGE SCALE GENOMIC DNA]</scope>
    <source>
        <strain evidence="15 16">CGMCC 1.8979</strain>
    </source>
</reference>
<evidence type="ECO:0000256" key="7">
    <source>
        <dbReference type="ARBA" id="ARBA00022723"/>
    </source>
</evidence>
<dbReference type="InterPro" id="IPR011037">
    <property type="entry name" value="Pyrv_Knase-like_insert_dom_sf"/>
</dbReference>
<dbReference type="Gene3D" id="2.40.33.10">
    <property type="entry name" value="PK beta-barrel domain-like"/>
    <property type="match status" value="1"/>
</dbReference>
<dbReference type="GO" id="GO:0016301">
    <property type="term" value="F:kinase activity"/>
    <property type="evidence" value="ECO:0007669"/>
    <property type="project" value="UniProtKB-KW"/>
</dbReference>
<keyword evidence="8" id="KW-0547">Nucleotide-binding</keyword>
<dbReference type="SUPFAM" id="SSF50800">
    <property type="entry name" value="PK beta-barrel domain-like"/>
    <property type="match status" value="1"/>
</dbReference>
<dbReference type="SUPFAM" id="SSF51621">
    <property type="entry name" value="Phosphoenolpyruvate/pyruvate domain"/>
    <property type="match status" value="1"/>
</dbReference>
<dbReference type="EMBL" id="QLMH01000005">
    <property type="protein sequence ID" value="RAK19875.1"/>
    <property type="molecule type" value="Genomic_DNA"/>
</dbReference>
<dbReference type="PANTHER" id="PTHR11817">
    <property type="entry name" value="PYRUVATE KINASE"/>
    <property type="match status" value="1"/>
</dbReference>
<dbReference type="InterPro" id="IPR040442">
    <property type="entry name" value="Pyrv_kinase-like_dom_sf"/>
</dbReference>
<comment type="cofactor">
    <cofactor evidence="1">
        <name>K(+)</name>
        <dbReference type="ChEBI" id="CHEBI:29103"/>
    </cofactor>
</comment>
<evidence type="ECO:0000256" key="4">
    <source>
        <dbReference type="ARBA" id="ARBA00012142"/>
    </source>
</evidence>
<dbReference type="GO" id="GO:0000287">
    <property type="term" value="F:magnesium ion binding"/>
    <property type="evidence" value="ECO:0007669"/>
    <property type="project" value="InterPro"/>
</dbReference>
<evidence type="ECO:0000256" key="6">
    <source>
        <dbReference type="ARBA" id="ARBA00022679"/>
    </source>
</evidence>
<evidence type="ECO:0000256" key="13">
    <source>
        <dbReference type="ARBA" id="ARBA00023317"/>
    </source>
</evidence>
<keyword evidence="16" id="KW-1185">Reference proteome</keyword>
<keyword evidence="12" id="KW-0324">Glycolysis</keyword>
<evidence type="ECO:0000256" key="8">
    <source>
        <dbReference type="ARBA" id="ARBA00022741"/>
    </source>
</evidence>
<keyword evidence="7" id="KW-0479">Metal-binding</keyword>
<dbReference type="Proteomes" id="UP000248555">
    <property type="component" value="Unassembled WGS sequence"/>
</dbReference>
<keyword evidence="6" id="KW-0808">Transferase</keyword>
<evidence type="ECO:0000313" key="15">
    <source>
        <dbReference type="EMBL" id="RAK19875.1"/>
    </source>
</evidence>
<dbReference type="Pfam" id="PF00224">
    <property type="entry name" value="PK"/>
    <property type="match status" value="1"/>
</dbReference>
<dbReference type="GO" id="GO:0005524">
    <property type="term" value="F:ATP binding"/>
    <property type="evidence" value="ECO:0007669"/>
    <property type="project" value="UniProtKB-KW"/>
</dbReference>
<comment type="pathway">
    <text evidence="2">Carbohydrate degradation; glycolysis; pyruvate from D-glyceraldehyde 3-phosphate: step 5/5.</text>
</comment>
<evidence type="ECO:0000256" key="11">
    <source>
        <dbReference type="ARBA" id="ARBA00022842"/>
    </source>
</evidence>
<evidence type="ECO:0000256" key="1">
    <source>
        <dbReference type="ARBA" id="ARBA00001958"/>
    </source>
</evidence>
<feature type="domain" description="Pyruvate kinase barrel" evidence="14">
    <location>
        <begin position="63"/>
        <end position="228"/>
    </location>
</feature>
<name>A0A327YJC9_9BACL</name>
<gene>
    <name evidence="15" type="ORF">B0I26_10557</name>
</gene>
<evidence type="ECO:0000256" key="10">
    <source>
        <dbReference type="ARBA" id="ARBA00022840"/>
    </source>
</evidence>
<keyword evidence="11" id="KW-0460">Magnesium</keyword>
<dbReference type="GO" id="GO:0030955">
    <property type="term" value="F:potassium ion binding"/>
    <property type="evidence" value="ECO:0007669"/>
    <property type="project" value="InterPro"/>
</dbReference>
<dbReference type="UniPathway" id="UPA00109">
    <property type="reaction ID" value="UER00188"/>
</dbReference>
<evidence type="ECO:0000256" key="2">
    <source>
        <dbReference type="ARBA" id="ARBA00004997"/>
    </source>
</evidence>
<keyword evidence="13 15" id="KW-0670">Pyruvate</keyword>
<comment type="caution">
    <text evidence="15">The sequence shown here is derived from an EMBL/GenBank/DDBJ whole genome shotgun (WGS) entry which is preliminary data.</text>
</comment>
<comment type="similarity">
    <text evidence="3">Belongs to the pyruvate kinase family.</text>
</comment>
<dbReference type="InterPro" id="IPR015793">
    <property type="entry name" value="Pyrv_Knase_brl"/>
</dbReference>
<organism evidence="15 16">
    <name type="scientific">Paranoxybacillus vitaminiphilus</name>
    <dbReference type="NCBI Taxonomy" id="581036"/>
    <lineage>
        <taxon>Bacteria</taxon>
        <taxon>Bacillati</taxon>
        <taxon>Bacillota</taxon>
        <taxon>Bacilli</taxon>
        <taxon>Bacillales</taxon>
        <taxon>Anoxybacillaceae</taxon>
        <taxon>Paranoxybacillus</taxon>
    </lineage>
</organism>
<evidence type="ECO:0000259" key="14">
    <source>
        <dbReference type="Pfam" id="PF00224"/>
    </source>
</evidence>
<dbReference type="PROSITE" id="PS00110">
    <property type="entry name" value="PYRUVATE_KINASE"/>
    <property type="match status" value="1"/>
</dbReference>
<evidence type="ECO:0000313" key="16">
    <source>
        <dbReference type="Proteomes" id="UP000248555"/>
    </source>
</evidence>
<dbReference type="InterPro" id="IPR018209">
    <property type="entry name" value="Pyrv_Knase_AS"/>
</dbReference>
<protein>
    <recommendedName>
        <fullName evidence="5">Pyruvate kinase</fullName>
        <ecNumber evidence="4">2.7.1.40</ecNumber>
    </recommendedName>
</protein>
<dbReference type="AlphaFoldDB" id="A0A327YJC9"/>
<keyword evidence="10" id="KW-0067">ATP-binding</keyword>
<keyword evidence="9 15" id="KW-0418">Kinase</keyword>
<evidence type="ECO:0000256" key="9">
    <source>
        <dbReference type="ARBA" id="ARBA00022777"/>
    </source>
</evidence>
<dbReference type="RefSeq" id="WP_245934732.1">
    <property type="nucleotide sequence ID" value="NZ_QLMH01000005.1"/>
</dbReference>
<sequence length="250" mass="28301">MSGDELTFKDMRGRRRTLKIIDIISPTCVKVELQKTAYIQERSFLKNERFQLFVQSVVPIPVQVPVKKGVHIRIYLDETSLDVTKTDPAVKVTTTLPKAFCNVRVGHRLYIDDGKIFALIQKVTNEYVEAEVISTGRKPRAIKEGAGMNLPDSFIHLNVSSLTKQDLESIPFIIKHADIVGLSFVHTPHDVNKLYAILAEHGAQHITVIAKIETGEALHNLAQLLEKEEAHPQKRRQTLTHYMTQYGVIE</sequence>
<evidence type="ECO:0000256" key="12">
    <source>
        <dbReference type="ARBA" id="ARBA00023152"/>
    </source>
</evidence>